<reference evidence="14" key="1">
    <citation type="submission" date="2023-01" db="EMBL/GenBank/DDBJ databases">
        <title>Genome assembly of the deep-sea coral Lophelia pertusa.</title>
        <authorList>
            <person name="Herrera S."/>
            <person name="Cordes E."/>
        </authorList>
    </citation>
    <scope>NUCLEOTIDE SEQUENCE</scope>
    <source>
        <strain evidence="14">USNM1676648</strain>
        <tissue evidence="14">Polyp</tissue>
    </source>
</reference>
<feature type="transmembrane region" description="Helical" evidence="11">
    <location>
        <begin position="241"/>
        <end position="261"/>
    </location>
</feature>
<dbReference type="InterPro" id="IPR020635">
    <property type="entry name" value="Tyr_kinase_cat_dom"/>
</dbReference>
<evidence type="ECO:0000313" key="14">
    <source>
        <dbReference type="EMBL" id="KAJ7323796.1"/>
    </source>
</evidence>
<dbReference type="InterPro" id="IPR013098">
    <property type="entry name" value="Ig_I-set"/>
</dbReference>
<evidence type="ECO:0000256" key="2">
    <source>
        <dbReference type="ARBA" id="ARBA00011902"/>
    </source>
</evidence>
<comment type="caution">
    <text evidence="14">The sequence shown here is derived from an EMBL/GenBank/DDBJ whole genome shotgun (WGS) entry which is preliminary data.</text>
</comment>
<dbReference type="EMBL" id="MU827810">
    <property type="protein sequence ID" value="KAJ7323796.1"/>
    <property type="molecule type" value="Genomic_DNA"/>
</dbReference>
<name>A0A9X0CD64_9CNID</name>
<evidence type="ECO:0000256" key="9">
    <source>
        <dbReference type="ARBA" id="ARBA00023319"/>
    </source>
</evidence>
<keyword evidence="10" id="KW-0067">ATP-binding</keyword>
<evidence type="ECO:0000313" key="15">
    <source>
        <dbReference type="Proteomes" id="UP001163046"/>
    </source>
</evidence>
<evidence type="ECO:0000256" key="11">
    <source>
        <dbReference type="SAM" id="Phobius"/>
    </source>
</evidence>
<dbReference type="SMART" id="SM00409">
    <property type="entry name" value="IG"/>
    <property type="match status" value="2"/>
</dbReference>
<dbReference type="Gene3D" id="1.10.510.10">
    <property type="entry name" value="Transferase(Phosphotransferase) domain 1"/>
    <property type="match status" value="1"/>
</dbReference>
<evidence type="ECO:0000256" key="8">
    <source>
        <dbReference type="ARBA" id="ARBA00023180"/>
    </source>
</evidence>
<dbReference type="InterPro" id="IPR003599">
    <property type="entry name" value="Ig_sub"/>
</dbReference>
<keyword evidence="8" id="KW-0325">Glycoprotein</keyword>
<dbReference type="PROSITE" id="PS50011">
    <property type="entry name" value="PROTEIN_KINASE_DOM"/>
    <property type="match status" value="1"/>
</dbReference>
<dbReference type="PROSITE" id="PS00107">
    <property type="entry name" value="PROTEIN_KINASE_ATP"/>
    <property type="match status" value="1"/>
</dbReference>
<dbReference type="InterPro" id="IPR013783">
    <property type="entry name" value="Ig-like_fold"/>
</dbReference>
<keyword evidence="5 11" id="KW-1133">Transmembrane helix</keyword>
<keyword evidence="10" id="KW-0547">Nucleotide-binding</keyword>
<feature type="domain" description="Protein kinase" evidence="12">
    <location>
        <begin position="264"/>
        <end position="415"/>
    </location>
</feature>
<dbReference type="Pfam" id="PF07679">
    <property type="entry name" value="I-set"/>
    <property type="match status" value="1"/>
</dbReference>
<evidence type="ECO:0000256" key="3">
    <source>
        <dbReference type="ARBA" id="ARBA00022692"/>
    </source>
</evidence>
<dbReference type="PANTHER" id="PTHR45080:SF8">
    <property type="entry name" value="IG-LIKE DOMAIN-CONTAINING PROTEIN"/>
    <property type="match status" value="1"/>
</dbReference>
<dbReference type="InterPro" id="IPR011009">
    <property type="entry name" value="Kinase-like_dom_sf"/>
</dbReference>
<dbReference type="InterPro" id="IPR050958">
    <property type="entry name" value="Cell_Adh-Cytoskel_Orgn"/>
</dbReference>
<protein>
    <recommendedName>
        <fullName evidence="2">receptor protein-tyrosine kinase</fullName>
        <ecNumber evidence="2">2.7.10.1</ecNumber>
    </recommendedName>
</protein>
<dbReference type="InterPro" id="IPR003598">
    <property type="entry name" value="Ig_sub2"/>
</dbReference>
<dbReference type="Proteomes" id="UP001163046">
    <property type="component" value="Unassembled WGS sequence"/>
</dbReference>
<evidence type="ECO:0000259" key="13">
    <source>
        <dbReference type="PROSITE" id="PS50835"/>
    </source>
</evidence>
<keyword evidence="6 11" id="KW-0472">Membrane</keyword>
<dbReference type="InterPro" id="IPR036179">
    <property type="entry name" value="Ig-like_dom_sf"/>
</dbReference>
<evidence type="ECO:0000259" key="12">
    <source>
        <dbReference type="PROSITE" id="PS50011"/>
    </source>
</evidence>
<proteinExistence type="predicted"/>
<dbReference type="FunFam" id="2.60.40.10:FF:000032">
    <property type="entry name" value="palladin isoform X1"/>
    <property type="match status" value="1"/>
</dbReference>
<dbReference type="SUPFAM" id="SSF56112">
    <property type="entry name" value="Protein kinase-like (PK-like)"/>
    <property type="match status" value="1"/>
</dbReference>
<dbReference type="PROSITE" id="PS50835">
    <property type="entry name" value="IG_LIKE"/>
    <property type="match status" value="2"/>
</dbReference>
<dbReference type="InterPro" id="IPR000719">
    <property type="entry name" value="Prot_kinase_dom"/>
</dbReference>
<dbReference type="PANTHER" id="PTHR45080">
    <property type="entry name" value="CONTACTIN 5"/>
    <property type="match status" value="1"/>
</dbReference>
<dbReference type="SUPFAM" id="SSF48726">
    <property type="entry name" value="Immunoglobulin"/>
    <property type="match status" value="2"/>
</dbReference>
<dbReference type="GO" id="GO:0005886">
    <property type="term" value="C:plasma membrane"/>
    <property type="evidence" value="ECO:0007669"/>
    <property type="project" value="TreeGrafter"/>
</dbReference>
<dbReference type="InterPro" id="IPR001245">
    <property type="entry name" value="Ser-Thr/Tyr_kinase_cat_dom"/>
</dbReference>
<accession>A0A9X0CD64</accession>
<feature type="domain" description="Ig-like" evidence="13">
    <location>
        <begin position="41"/>
        <end position="127"/>
    </location>
</feature>
<evidence type="ECO:0000256" key="6">
    <source>
        <dbReference type="ARBA" id="ARBA00023136"/>
    </source>
</evidence>
<keyword evidence="7" id="KW-1015">Disulfide bond</keyword>
<dbReference type="GO" id="GO:0005524">
    <property type="term" value="F:ATP binding"/>
    <property type="evidence" value="ECO:0007669"/>
    <property type="project" value="UniProtKB-UniRule"/>
</dbReference>
<evidence type="ECO:0000256" key="4">
    <source>
        <dbReference type="ARBA" id="ARBA00022729"/>
    </source>
</evidence>
<dbReference type="Pfam" id="PF07714">
    <property type="entry name" value="PK_Tyr_Ser-Thr"/>
    <property type="match status" value="1"/>
</dbReference>
<evidence type="ECO:0000256" key="10">
    <source>
        <dbReference type="PROSITE-ProRule" id="PRU10141"/>
    </source>
</evidence>
<keyword evidence="15" id="KW-1185">Reference proteome</keyword>
<dbReference type="SMART" id="SM00408">
    <property type="entry name" value="IGc2"/>
    <property type="match status" value="2"/>
</dbReference>
<evidence type="ECO:0000256" key="7">
    <source>
        <dbReference type="ARBA" id="ARBA00023157"/>
    </source>
</evidence>
<dbReference type="Gene3D" id="2.60.40.10">
    <property type="entry name" value="Immunoglobulins"/>
    <property type="match status" value="2"/>
</dbReference>
<dbReference type="CDD" id="cd00096">
    <property type="entry name" value="Ig"/>
    <property type="match status" value="1"/>
</dbReference>
<dbReference type="SMART" id="SM00219">
    <property type="entry name" value="TyrKc"/>
    <property type="match status" value="1"/>
</dbReference>
<dbReference type="OrthoDB" id="5979710at2759"/>
<dbReference type="Pfam" id="PF13927">
    <property type="entry name" value="Ig_3"/>
    <property type="match status" value="1"/>
</dbReference>
<sequence length="415" mass="45820">MKTREGYTCQAKNAGGFFSDSKYVTVEKSLVENSIFGKVSPQVYVSPRNQSVPEGHPTNFSCKATGIPKPTLSWHFNDGDLPSGVNQSDTREGSFLELLNTTKGMEGTYKCTANNTANATTSSATLRVFENPTAEVTPNPYPTLMVGDELRLTCEVNEPTLEIKWKKDGDPISRRARIDTRIDDKWSNLFIAEVVEGDSGLYSCEARNRPGNVARSTVGIVVRSTVKINVKDSNARPAVEWYYIVGPMSACIVIFVIGWYIRKRRRAEVIGRGAFGAVWRALLSQPDGKLGNRTVAAKCFTPTSGEDGRKSLMREIELGKLLGENPQPNIVAFIGCVTTRLNPILVMEYLARGDLLGYLRKSRGIHDKYHLGQGSVQKLETYDLVLFAKQIAAGMVYLGSRGVSEHVICLFFKKA</sequence>
<gene>
    <name evidence="14" type="ORF">OS493_030586</name>
</gene>
<keyword evidence="4" id="KW-0732">Signal</keyword>
<comment type="subcellular location">
    <subcellularLocation>
        <location evidence="1">Membrane</location>
        <topology evidence="1">Single-pass membrane protein</topology>
    </subcellularLocation>
</comment>
<keyword evidence="3 11" id="KW-0812">Transmembrane</keyword>
<evidence type="ECO:0000256" key="5">
    <source>
        <dbReference type="ARBA" id="ARBA00022989"/>
    </source>
</evidence>
<organism evidence="14 15">
    <name type="scientific">Desmophyllum pertusum</name>
    <dbReference type="NCBI Taxonomy" id="174260"/>
    <lineage>
        <taxon>Eukaryota</taxon>
        <taxon>Metazoa</taxon>
        <taxon>Cnidaria</taxon>
        <taxon>Anthozoa</taxon>
        <taxon>Hexacorallia</taxon>
        <taxon>Scleractinia</taxon>
        <taxon>Caryophylliina</taxon>
        <taxon>Caryophylliidae</taxon>
        <taxon>Desmophyllum</taxon>
    </lineage>
</organism>
<feature type="domain" description="Ig-like" evidence="13">
    <location>
        <begin position="132"/>
        <end position="219"/>
    </location>
</feature>
<evidence type="ECO:0000256" key="1">
    <source>
        <dbReference type="ARBA" id="ARBA00004167"/>
    </source>
</evidence>
<dbReference type="InterPro" id="IPR017441">
    <property type="entry name" value="Protein_kinase_ATP_BS"/>
</dbReference>
<dbReference type="InterPro" id="IPR007110">
    <property type="entry name" value="Ig-like_dom"/>
</dbReference>
<dbReference type="AlphaFoldDB" id="A0A9X0CD64"/>
<feature type="binding site" evidence="10">
    <location>
        <position position="298"/>
    </location>
    <ligand>
        <name>ATP</name>
        <dbReference type="ChEBI" id="CHEBI:30616"/>
    </ligand>
</feature>
<keyword evidence="9" id="KW-0393">Immunoglobulin domain</keyword>
<dbReference type="EC" id="2.7.10.1" evidence="2"/>
<dbReference type="GO" id="GO:0004714">
    <property type="term" value="F:transmembrane receptor protein tyrosine kinase activity"/>
    <property type="evidence" value="ECO:0007669"/>
    <property type="project" value="UniProtKB-EC"/>
</dbReference>
<dbReference type="GO" id="GO:0007156">
    <property type="term" value="P:homophilic cell adhesion via plasma membrane adhesion molecules"/>
    <property type="evidence" value="ECO:0007669"/>
    <property type="project" value="TreeGrafter"/>
</dbReference>